<comment type="caution">
    <text evidence="3">The sequence shown here is derived from an EMBL/GenBank/DDBJ whole genome shotgun (WGS) entry which is preliminary data.</text>
</comment>
<dbReference type="InterPro" id="IPR014743">
    <property type="entry name" value="Cl-channel_core"/>
</dbReference>
<dbReference type="Gene3D" id="1.10.3080.10">
    <property type="entry name" value="Clc chloride channel"/>
    <property type="match status" value="1"/>
</dbReference>
<name>X1QWR4_9ZZZZ</name>
<gene>
    <name evidence="3" type="ORF">S06H3_60819</name>
</gene>
<feature type="transmembrane region" description="Helical" evidence="1">
    <location>
        <begin position="72"/>
        <end position="92"/>
    </location>
</feature>
<feature type="transmembrane region" description="Helical" evidence="1">
    <location>
        <begin position="104"/>
        <end position="124"/>
    </location>
</feature>
<reference evidence="3" key="1">
    <citation type="journal article" date="2014" name="Front. Microbiol.">
        <title>High frequency of phylogenetically diverse reductive dehalogenase-homologous genes in deep subseafloor sedimentary metagenomes.</title>
        <authorList>
            <person name="Kawai M."/>
            <person name="Futagami T."/>
            <person name="Toyoda A."/>
            <person name="Takaki Y."/>
            <person name="Nishi S."/>
            <person name="Hori S."/>
            <person name="Arai W."/>
            <person name="Tsubouchi T."/>
            <person name="Morono Y."/>
            <person name="Uchiyama I."/>
            <person name="Ito T."/>
            <person name="Fujiyama A."/>
            <person name="Inagaki F."/>
            <person name="Takami H."/>
        </authorList>
    </citation>
    <scope>NUCLEOTIDE SEQUENCE</scope>
    <source>
        <strain evidence="3">Expedition CK06-06</strain>
    </source>
</reference>
<dbReference type="SUPFAM" id="SSF81340">
    <property type="entry name" value="Clc chloride channel"/>
    <property type="match status" value="1"/>
</dbReference>
<organism evidence="3">
    <name type="scientific">marine sediment metagenome</name>
    <dbReference type="NCBI Taxonomy" id="412755"/>
    <lineage>
        <taxon>unclassified sequences</taxon>
        <taxon>metagenomes</taxon>
        <taxon>ecological metagenomes</taxon>
    </lineage>
</organism>
<sequence>MGRTLIKKITGLIQLSETRVLILLSVFVGLFTALGAIGFVLLIEYSNSLFFGLTDQILTTAVGFANWGGYKLWLPLIPMLGGLLVGPIVYRYATEAKGHGVPEVMNAVARLGGIIGAAVAFYLAREKHGQIVLVEKEPFLGSGSTAKAAGGIRAQFENKV</sequence>
<dbReference type="SUPFAM" id="SSF51905">
    <property type="entry name" value="FAD/NAD(P)-binding domain"/>
    <property type="match status" value="1"/>
</dbReference>
<feature type="non-terminal residue" evidence="3">
    <location>
        <position position="160"/>
    </location>
</feature>
<proteinExistence type="predicted"/>
<keyword evidence="1" id="KW-0472">Membrane</keyword>
<feature type="domain" description="FAD dependent oxidoreductase" evidence="2">
    <location>
        <begin position="112"/>
        <end position="157"/>
    </location>
</feature>
<keyword evidence="1" id="KW-0812">Transmembrane</keyword>
<dbReference type="AlphaFoldDB" id="X1QWR4"/>
<keyword evidence="1" id="KW-1133">Transmembrane helix</keyword>
<feature type="transmembrane region" description="Helical" evidence="1">
    <location>
        <begin position="20"/>
        <end position="43"/>
    </location>
</feature>
<evidence type="ECO:0000259" key="2">
    <source>
        <dbReference type="Pfam" id="PF01266"/>
    </source>
</evidence>
<evidence type="ECO:0000313" key="3">
    <source>
        <dbReference type="EMBL" id="GAI47734.1"/>
    </source>
</evidence>
<dbReference type="EMBL" id="BARV01039747">
    <property type="protein sequence ID" value="GAI47734.1"/>
    <property type="molecule type" value="Genomic_DNA"/>
</dbReference>
<protein>
    <recommendedName>
        <fullName evidence="2">FAD dependent oxidoreductase domain-containing protein</fullName>
    </recommendedName>
</protein>
<accession>X1QWR4</accession>
<dbReference type="InterPro" id="IPR036188">
    <property type="entry name" value="FAD/NAD-bd_sf"/>
</dbReference>
<evidence type="ECO:0000256" key="1">
    <source>
        <dbReference type="SAM" id="Phobius"/>
    </source>
</evidence>
<dbReference type="InterPro" id="IPR006076">
    <property type="entry name" value="FAD-dep_OxRdtase"/>
</dbReference>
<dbReference type="Pfam" id="PF01266">
    <property type="entry name" value="DAO"/>
    <property type="match status" value="1"/>
</dbReference>